<accession>A0AAV4AR99</accession>
<comment type="caution">
    <text evidence="2">The sequence shown here is derived from an EMBL/GenBank/DDBJ whole genome shotgun (WGS) entry which is preliminary data.</text>
</comment>
<evidence type="ECO:0000256" key="1">
    <source>
        <dbReference type="SAM" id="MobiDB-lite"/>
    </source>
</evidence>
<feature type="region of interest" description="Disordered" evidence="1">
    <location>
        <begin position="67"/>
        <end position="107"/>
    </location>
</feature>
<keyword evidence="3" id="KW-1185">Reference proteome</keyword>
<organism evidence="2 3">
    <name type="scientific">Plakobranchus ocellatus</name>
    <dbReference type="NCBI Taxonomy" id="259542"/>
    <lineage>
        <taxon>Eukaryota</taxon>
        <taxon>Metazoa</taxon>
        <taxon>Spiralia</taxon>
        <taxon>Lophotrochozoa</taxon>
        <taxon>Mollusca</taxon>
        <taxon>Gastropoda</taxon>
        <taxon>Heterobranchia</taxon>
        <taxon>Euthyneura</taxon>
        <taxon>Panpulmonata</taxon>
        <taxon>Sacoglossa</taxon>
        <taxon>Placobranchoidea</taxon>
        <taxon>Plakobranchidae</taxon>
        <taxon>Plakobranchus</taxon>
    </lineage>
</organism>
<reference evidence="2 3" key="1">
    <citation type="journal article" date="2021" name="Elife">
        <title>Chloroplast acquisition without the gene transfer in kleptoplastic sea slugs, Plakobranchus ocellatus.</title>
        <authorList>
            <person name="Maeda T."/>
            <person name="Takahashi S."/>
            <person name="Yoshida T."/>
            <person name="Shimamura S."/>
            <person name="Takaki Y."/>
            <person name="Nagai Y."/>
            <person name="Toyoda A."/>
            <person name="Suzuki Y."/>
            <person name="Arimoto A."/>
            <person name="Ishii H."/>
            <person name="Satoh N."/>
            <person name="Nishiyama T."/>
            <person name="Hasebe M."/>
            <person name="Maruyama T."/>
            <person name="Minagawa J."/>
            <person name="Obokata J."/>
            <person name="Shigenobu S."/>
        </authorList>
    </citation>
    <scope>NUCLEOTIDE SEQUENCE [LARGE SCALE GENOMIC DNA]</scope>
</reference>
<evidence type="ECO:0000313" key="2">
    <source>
        <dbReference type="EMBL" id="GFO13676.1"/>
    </source>
</evidence>
<evidence type="ECO:0000313" key="3">
    <source>
        <dbReference type="Proteomes" id="UP000735302"/>
    </source>
</evidence>
<gene>
    <name evidence="2" type="ORF">PoB_004018100</name>
</gene>
<dbReference type="Proteomes" id="UP000735302">
    <property type="component" value="Unassembled WGS sequence"/>
</dbReference>
<sequence>MGSGVTTGTNFPLKLNQQDFLSSNSPANLCRTPLILFYSLNFRRITIAITVRVVWLDQMGPPSISTANSISSASGSWFAPGKSAPSGASSECCCYSNGLSNGVDALR</sequence>
<protein>
    <submittedName>
        <fullName evidence="2">Uncharacterized protein</fullName>
    </submittedName>
</protein>
<dbReference type="AlphaFoldDB" id="A0AAV4AR99"/>
<feature type="compositionally biased region" description="Low complexity" evidence="1">
    <location>
        <begin position="67"/>
        <end position="90"/>
    </location>
</feature>
<dbReference type="EMBL" id="BLXT01004491">
    <property type="protein sequence ID" value="GFO13676.1"/>
    <property type="molecule type" value="Genomic_DNA"/>
</dbReference>
<name>A0AAV4AR99_9GAST</name>
<proteinExistence type="predicted"/>